<reference evidence="2 3" key="1">
    <citation type="submission" date="2023-03" db="EMBL/GenBank/DDBJ databases">
        <title>YIM 133296 draft genome.</title>
        <authorList>
            <person name="Xiong L."/>
        </authorList>
    </citation>
    <scope>NUCLEOTIDE SEQUENCE [LARGE SCALE GENOMIC DNA]</scope>
    <source>
        <strain evidence="2 3">YIM 133296</strain>
    </source>
</reference>
<dbReference type="Pfam" id="PF02190">
    <property type="entry name" value="LON_substr_bdg"/>
    <property type="match status" value="1"/>
</dbReference>
<feature type="domain" description="Lon N-terminal" evidence="1">
    <location>
        <begin position="1"/>
        <end position="192"/>
    </location>
</feature>
<accession>A0ABT6CAU7</accession>
<dbReference type="PANTHER" id="PTHR46732">
    <property type="entry name" value="ATP-DEPENDENT PROTEASE LA (LON) DOMAIN PROTEIN"/>
    <property type="match status" value="1"/>
</dbReference>
<dbReference type="EMBL" id="JAROAV010000045">
    <property type="protein sequence ID" value="MDF8266015.1"/>
    <property type="molecule type" value="Genomic_DNA"/>
</dbReference>
<comment type="caution">
    <text evidence="2">The sequence shown here is derived from an EMBL/GenBank/DDBJ whole genome shotgun (WGS) entry which is preliminary data.</text>
</comment>
<dbReference type="InterPro" id="IPR003111">
    <property type="entry name" value="Lon_prtase_N"/>
</dbReference>
<dbReference type="RefSeq" id="WP_275238940.1">
    <property type="nucleotide sequence ID" value="NZ_JARFJC010000030.1"/>
</dbReference>
<dbReference type="Gene3D" id="2.30.130.40">
    <property type="entry name" value="LON domain-like"/>
    <property type="match status" value="1"/>
</dbReference>
<dbReference type="SMART" id="SM00464">
    <property type="entry name" value="LON"/>
    <property type="match status" value="1"/>
</dbReference>
<dbReference type="Gene3D" id="1.20.58.1480">
    <property type="match status" value="1"/>
</dbReference>
<dbReference type="PROSITE" id="PS51787">
    <property type="entry name" value="LON_N"/>
    <property type="match status" value="1"/>
</dbReference>
<evidence type="ECO:0000259" key="1">
    <source>
        <dbReference type="PROSITE" id="PS51787"/>
    </source>
</evidence>
<dbReference type="InterPro" id="IPR015947">
    <property type="entry name" value="PUA-like_sf"/>
</dbReference>
<name>A0ABT6CAU7_9MICO</name>
<evidence type="ECO:0000313" key="3">
    <source>
        <dbReference type="Proteomes" id="UP001528912"/>
    </source>
</evidence>
<sequence length="212" mass="23741">MASLPLFPLSTALLPGERLPLQIFETRYLAMVRDLVQPEVEVPRFGVVAIREGNEVGTDRIRSLYDVGCTAVIRRAAVLADNRLLTVVEGADRFHLDALDDTATTPYATGLVRWLPDDDGDATTVAALADRLRAEITEMGGDEDDLPQEARALSWALPDLMDLDLADRQRLLERSSTEERLRHALYLLRRERELASTLHAAGRPRREPFNLN</sequence>
<protein>
    <submittedName>
        <fullName evidence="2">LON peptidase substrate-binding domain-containing protein</fullName>
    </submittedName>
</protein>
<dbReference type="InterPro" id="IPR046336">
    <property type="entry name" value="Lon_prtase_N_sf"/>
</dbReference>
<evidence type="ECO:0000313" key="2">
    <source>
        <dbReference type="EMBL" id="MDF8266015.1"/>
    </source>
</evidence>
<dbReference type="PANTHER" id="PTHR46732:SF8">
    <property type="entry name" value="ATP-DEPENDENT PROTEASE LA (LON) DOMAIN PROTEIN"/>
    <property type="match status" value="1"/>
</dbReference>
<proteinExistence type="predicted"/>
<gene>
    <name evidence="2" type="ORF">P4R38_17340</name>
</gene>
<organism evidence="2 3">
    <name type="scientific">Luteipulveratus flavus</name>
    <dbReference type="NCBI Taxonomy" id="3031728"/>
    <lineage>
        <taxon>Bacteria</taxon>
        <taxon>Bacillati</taxon>
        <taxon>Actinomycetota</taxon>
        <taxon>Actinomycetes</taxon>
        <taxon>Micrococcales</taxon>
        <taxon>Dermacoccaceae</taxon>
        <taxon>Luteipulveratus</taxon>
    </lineage>
</organism>
<dbReference type="SUPFAM" id="SSF88697">
    <property type="entry name" value="PUA domain-like"/>
    <property type="match status" value="1"/>
</dbReference>
<keyword evidence="3" id="KW-1185">Reference proteome</keyword>
<dbReference type="Proteomes" id="UP001528912">
    <property type="component" value="Unassembled WGS sequence"/>
</dbReference>